<evidence type="ECO:0000259" key="4">
    <source>
        <dbReference type="PROSITE" id="PS51900"/>
    </source>
</evidence>
<dbReference type="InterPro" id="IPR011010">
    <property type="entry name" value="DNA_brk_join_enz"/>
</dbReference>
<dbReference type="InterPro" id="IPR035386">
    <property type="entry name" value="Arm-DNA-bind_5"/>
</dbReference>
<dbReference type="PROSITE" id="PS51900">
    <property type="entry name" value="CB"/>
    <property type="match status" value="1"/>
</dbReference>
<evidence type="ECO:0000256" key="2">
    <source>
        <dbReference type="ARBA" id="ARBA00023125"/>
    </source>
</evidence>
<dbReference type="Pfam" id="PF17293">
    <property type="entry name" value="Arm-DNA-bind_5"/>
    <property type="match status" value="1"/>
</dbReference>
<organism evidence="5 6">
    <name type="scientific">Dysgonomonas capnocytophagoides</name>
    <dbReference type="NCBI Taxonomy" id="45254"/>
    <lineage>
        <taxon>Bacteria</taxon>
        <taxon>Pseudomonadati</taxon>
        <taxon>Bacteroidota</taxon>
        <taxon>Bacteroidia</taxon>
        <taxon>Bacteroidales</taxon>
        <taxon>Dysgonomonadaceae</taxon>
        <taxon>Dysgonomonas</taxon>
    </lineage>
</organism>
<dbReference type="GO" id="GO:0003677">
    <property type="term" value="F:DNA binding"/>
    <property type="evidence" value="ECO:0007669"/>
    <property type="project" value="UniProtKB-UniRule"/>
</dbReference>
<dbReference type="Proteomes" id="UP000297861">
    <property type="component" value="Unassembled WGS sequence"/>
</dbReference>
<evidence type="ECO:0000313" key="6">
    <source>
        <dbReference type="Proteomes" id="UP000297861"/>
    </source>
</evidence>
<dbReference type="RefSeq" id="WP_134436206.1">
    <property type="nucleotide sequence ID" value="NZ_SOML01000005.1"/>
</dbReference>
<dbReference type="Pfam" id="PF13102">
    <property type="entry name" value="Phage_int_SAM_5"/>
    <property type="match status" value="1"/>
</dbReference>
<keyword evidence="1" id="KW-0229">DNA integration</keyword>
<dbReference type="AlphaFoldDB" id="A0A4Y8L487"/>
<feature type="domain" description="Core-binding (CB)" evidence="4">
    <location>
        <begin position="108"/>
        <end position="196"/>
    </location>
</feature>
<dbReference type="GO" id="GO:0015074">
    <property type="term" value="P:DNA integration"/>
    <property type="evidence" value="ECO:0007669"/>
    <property type="project" value="UniProtKB-KW"/>
</dbReference>
<dbReference type="EMBL" id="SOML01000005">
    <property type="protein sequence ID" value="TFD96312.1"/>
    <property type="molecule type" value="Genomic_DNA"/>
</dbReference>
<keyword evidence="6" id="KW-1185">Reference proteome</keyword>
<dbReference type="InterPro" id="IPR025269">
    <property type="entry name" value="SAM-like_dom"/>
</dbReference>
<gene>
    <name evidence="5" type="ORF">E2605_09065</name>
</gene>
<dbReference type="OrthoDB" id="996614at2"/>
<keyword evidence="2 3" id="KW-0238">DNA-binding</keyword>
<name>A0A4Y8L487_9BACT</name>
<dbReference type="InterPro" id="IPR044068">
    <property type="entry name" value="CB"/>
</dbReference>
<evidence type="ECO:0000313" key="5">
    <source>
        <dbReference type="EMBL" id="TFD96312.1"/>
    </source>
</evidence>
<protein>
    <submittedName>
        <fullName evidence="5">Site-specific integrase</fullName>
    </submittedName>
</protein>
<dbReference type="SUPFAM" id="SSF56349">
    <property type="entry name" value="DNA breaking-rejoining enzymes"/>
    <property type="match status" value="1"/>
</dbReference>
<dbReference type="STRING" id="1121485.GCA_000426485_02220"/>
<sequence length="281" mass="33466">MKETFKILFFARKYQLNNNGLSTIMIRITIKGKQIQFSSGLDVEPSAWNQKENRATEGSSLYLNTYLEEIRSKIQRIYAELSLKYQSVSPERLKQAYLGNNAEMLLSYQFREQVKIFRSKNGRNISKKTAECYKLTYQRIEEFLIKKYRKKDIVIHEIDLLFLEHFYTYLRKTYNCSNNTTIKYMKRFAAIMNFAEKTGLLQVNPFHLFRFHIEKKYPIYLNENEINSIINKPFMTERLNRIKDVFVFCCFTNLEDKKQRKANQSNGLIVRNERPLVALSA</sequence>
<reference evidence="5 6" key="1">
    <citation type="submission" date="2019-03" db="EMBL/GenBank/DDBJ databases">
        <title>San Antonio Military Medical Center submission to MRSN (WRAIR), pending publication.</title>
        <authorList>
            <person name="Blyth D.M."/>
            <person name="Mccarthy S.L."/>
            <person name="Schall S.E."/>
            <person name="Stam J.A."/>
            <person name="Ong A.C."/>
            <person name="Mcgann P.T."/>
        </authorList>
    </citation>
    <scope>NUCLEOTIDE SEQUENCE [LARGE SCALE GENOMIC DNA]</scope>
    <source>
        <strain evidence="5 6">MRSN571793</strain>
    </source>
</reference>
<comment type="caution">
    <text evidence="5">The sequence shown here is derived from an EMBL/GenBank/DDBJ whole genome shotgun (WGS) entry which is preliminary data.</text>
</comment>
<evidence type="ECO:0000256" key="3">
    <source>
        <dbReference type="PROSITE-ProRule" id="PRU01248"/>
    </source>
</evidence>
<evidence type="ECO:0000256" key="1">
    <source>
        <dbReference type="ARBA" id="ARBA00022908"/>
    </source>
</evidence>
<accession>A0A4Y8L487</accession>
<dbReference type="Gene3D" id="1.10.150.130">
    <property type="match status" value="1"/>
</dbReference>
<proteinExistence type="predicted"/>
<dbReference type="InterPro" id="IPR010998">
    <property type="entry name" value="Integrase_recombinase_N"/>
</dbReference>